<evidence type="ECO:0000256" key="12">
    <source>
        <dbReference type="SAM" id="Phobius"/>
    </source>
</evidence>
<dbReference type="PANTHER" id="PTHR12145:SF36">
    <property type="entry name" value="MANNAN ENDO-1,6-ALPHA-MANNOSIDASE DCW1"/>
    <property type="match status" value="1"/>
</dbReference>
<evidence type="ECO:0000313" key="15">
    <source>
        <dbReference type="Proteomes" id="UP000306584"/>
    </source>
</evidence>
<dbReference type="GO" id="GO:0016052">
    <property type="term" value="P:carbohydrate catabolic process"/>
    <property type="evidence" value="ECO:0007669"/>
    <property type="project" value="InterPro"/>
</dbReference>
<evidence type="ECO:0000313" key="14">
    <source>
        <dbReference type="EMBL" id="THY35248.1"/>
    </source>
</evidence>
<evidence type="ECO:0000256" key="6">
    <source>
        <dbReference type="ARBA" id="ARBA00022801"/>
    </source>
</evidence>
<sequence>MRVSSILTGLSCAAVTILPCAALTVDLSSEESIKTAASTVAHGMMRYYNGNQTGGIPGLLPGPYYWWEAGAMFGSLIDYWYYTGDTSYNAVTTEAMLFQVGDKNNYMPSNQSKSLGNDDQAFWGMAAMSAAELKFPNPPADKPQWLALAQAVFNSQALRWDDSTCGGGLRWQIFTFNNGYDYKNTISNGAFFNIAARLAAYTGNQTYVEWAEKSFQWTHDIGLMSDDYYFYDGSDDKINCTQLNHIQWSYNAGVHLLGAATMWNVTQDDIWRERTLGIWNATHVFFTDQGNTGAGGQVMFEVACEPNNNCNIDQLSFKAYLSRWMAASTKVAPWLYDEIKPYLMASAAAAALSCSGGDDGTTCGTKWWNNGVWDGAYGVGQQMSALEVIQSNLIDRVSGPVSNSTGGTSQGNPNAGTGGDSSPIATPDLIHTSDRAGAGILTALILVALVGGAWICAIGQEDDDRFDSSDKDRHGI</sequence>
<evidence type="ECO:0000256" key="5">
    <source>
        <dbReference type="ARBA" id="ARBA00022729"/>
    </source>
</evidence>
<dbReference type="InterPro" id="IPR008928">
    <property type="entry name" value="6-hairpin_glycosidase_sf"/>
</dbReference>
<feature type="signal peptide" evidence="13">
    <location>
        <begin position="1"/>
        <end position="22"/>
    </location>
</feature>
<protein>
    <recommendedName>
        <fullName evidence="4 10">Mannan endo-1,6-alpha-mannosidase</fullName>
        <ecNumber evidence="4 10">3.2.1.101</ecNumber>
    </recommendedName>
</protein>
<keyword evidence="12" id="KW-0812">Transmembrane</keyword>
<keyword evidence="6 10" id="KW-0378">Hydrolase</keyword>
<evidence type="ECO:0000256" key="4">
    <source>
        <dbReference type="ARBA" id="ARBA00012350"/>
    </source>
</evidence>
<reference evidence="14 15" key="1">
    <citation type="submission" date="2018-10" db="EMBL/GenBank/DDBJ databases">
        <title>Fifty Aureobasidium pullulans genomes reveal a recombining polyextremotolerant generalist.</title>
        <authorList>
            <person name="Gostincar C."/>
            <person name="Turk M."/>
            <person name="Zajc J."/>
            <person name="Gunde-Cimerman N."/>
        </authorList>
    </citation>
    <scope>NUCLEOTIDE SEQUENCE [LARGE SCALE GENOMIC DNA]</scope>
    <source>
        <strain evidence="14 15">EXF-6604</strain>
    </source>
</reference>
<evidence type="ECO:0000256" key="11">
    <source>
        <dbReference type="SAM" id="MobiDB-lite"/>
    </source>
</evidence>
<evidence type="ECO:0000256" key="2">
    <source>
        <dbReference type="ARBA" id="ARBA00004308"/>
    </source>
</evidence>
<evidence type="ECO:0000256" key="3">
    <source>
        <dbReference type="ARBA" id="ARBA00009699"/>
    </source>
</evidence>
<accession>A0A4S9LYZ5</accession>
<dbReference type="GO" id="GO:0012505">
    <property type="term" value="C:endomembrane system"/>
    <property type="evidence" value="ECO:0007669"/>
    <property type="project" value="UniProtKB-SubCell"/>
</dbReference>
<keyword evidence="8" id="KW-0325">Glycoprotein</keyword>
<evidence type="ECO:0000256" key="8">
    <source>
        <dbReference type="ARBA" id="ARBA00023180"/>
    </source>
</evidence>
<comment type="similarity">
    <text evidence="3 10">Belongs to the glycosyl hydrolase 76 family.</text>
</comment>
<comment type="caution">
    <text evidence="14">The sequence shown here is derived from an EMBL/GenBank/DDBJ whole genome shotgun (WGS) entry which is preliminary data.</text>
</comment>
<dbReference type="Gene3D" id="1.50.10.20">
    <property type="match status" value="1"/>
</dbReference>
<dbReference type="AlphaFoldDB" id="A0A4S9LYZ5"/>
<comment type="subcellular location">
    <subcellularLocation>
        <location evidence="2">Endomembrane system</location>
    </subcellularLocation>
</comment>
<dbReference type="FunFam" id="1.50.10.20:FF:000006">
    <property type="entry name" value="Mannan endo-1,6-alpha-mannosidase"/>
    <property type="match status" value="1"/>
</dbReference>
<dbReference type="InterPro" id="IPR005198">
    <property type="entry name" value="Glyco_hydro_76"/>
</dbReference>
<dbReference type="InterPro" id="IPR014480">
    <property type="entry name" value="Mannan-1_6-alpha_mannosidase"/>
</dbReference>
<dbReference type="GO" id="GO:0009272">
    <property type="term" value="P:fungal-type cell wall biogenesis"/>
    <property type="evidence" value="ECO:0007669"/>
    <property type="project" value="TreeGrafter"/>
</dbReference>
<gene>
    <name evidence="14" type="ORF">D6D01_01495</name>
</gene>
<proteinExistence type="inferred from homology"/>
<dbReference type="PIRSF" id="PIRSF016302">
    <property type="entry name" value="Man_a_manosd"/>
    <property type="match status" value="1"/>
</dbReference>
<keyword evidence="9 10" id="KW-0326">Glycosidase</keyword>
<feature type="compositionally biased region" description="Polar residues" evidence="11">
    <location>
        <begin position="400"/>
        <end position="415"/>
    </location>
</feature>
<feature type="chain" id="PRO_5020920388" description="Mannan endo-1,6-alpha-mannosidase" evidence="13">
    <location>
        <begin position="23"/>
        <end position="476"/>
    </location>
</feature>
<evidence type="ECO:0000256" key="1">
    <source>
        <dbReference type="ARBA" id="ARBA00001452"/>
    </source>
</evidence>
<keyword evidence="5 13" id="KW-0732">Signal</keyword>
<evidence type="ECO:0000256" key="9">
    <source>
        <dbReference type="ARBA" id="ARBA00023295"/>
    </source>
</evidence>
<keyword evidence="7 12" id="KW-0472">Membrane</keyword>
<feature type="region of interest" description="Disordered" evidence="11">
    <location>
        <begin position="400"/>
        <end position="428"/>
    </location>
</feature>
<organism evidence="14 15">
    <name type="scientific">Aureobasidium pullulans</name>
    <name type="common">Black yeast</name>
    <name type="synonym">Pullularia pullulans</name>
    <dbReference type="NCBI Taxonomy" id="5580"/>
    <lineage>
        <taxon>Eukaryota</taxon>
        <taxon>Fungi</taxon>
        <taxon>Dikarya</taxon>
        <taxon>Ascomycota</taxon>
        <taxon>Pezizomycotina</taxon>
        <taxon>Dothideomycetes</taxon>
        <taxon>Dothideomycetidae</taxon>
        <taxon>Dothideales</taxon>
        <taxon>Saccotheciaceae</taxon>
        <taxon>Aureobasidium</taxon>
    </lineage>
</organism>
<evidence type="ECO:0000256" key="13">
    <source>
        <dbReference type="SAM" id="SignalP"/>
    </source>
</evidence>
<keyword evidence="12" id="KW-1133">Transmembrane helix</keyword>
<comment type="catalytic activity">
    <reaction evidence="1 10">
        <text>Random hydrolysis of (1-&gt;6)-alpha-D-mannosidic linkages in unbranched (1-&gt;6)-mannans.</text>
        <dbReference type="EC" id="3.2.1.101"/>
    </reaction>
</comment>
<evidence type="ECO:0000256" key="7">
    <source>
        <dbReference type="ARBA" id="ARBA00023136"/>
    </source>
</evidence>
<feature type="transmembrane region" description="Helical" evidence="12">
    <location>
        <begin position="436"/>
        <end position="458"/>
    </location>
</feature>
<dbReference type="PANTHER" id="PTHR12145">
    <property type="entry name" value="MANNAN ENDO-1,6-ALPHA-MANNOSIDASE DCW1"/>
    <property type="match status" value="1"/>
</dbReference>
<evidence type="ECO:0000256" key="10">
    <source>
        <dbReference type="PIRNR" id="PIRNR016302"/>
    </source>
</evidence>
<dbReference type="GO" id="GO:0008496">
    <property type="term" value="F:mannan endo-1,6-alpha-mannosidase activity"/>
    <property type="evidence" value="ECO:0007669"/>
    <property type="project" value="UniProtKB-UniRule"/>
</dbReference>
<name>A0A4S9LYZ5_AURPU</name>
<dbReference type="SUPFAM" id="SSF48208">
    <property type="entry name" value="Six-hairpin glycosidases"/>
    <property type="match status" value="1"/>
</dbReference>
<dbReference type="EMBL" id="QZBD01000026">
    <property type="protein sequence ID" value="THY35248.1"/>
    <property type="molecule type" value="Genomic_DNA"/>
</dbReference>
<dbReference type="Proteomes" id="UP000306584">
    <property type="component" value="Unassembled WGS sequence"/>
</dbReference>
<dbReference type="EC" id="3.2.1.101" evidence="4 10"/>
<dbReference type="Pfam" id="PF03663">
    <property type="entry name" value="Glyco_hydro_76"/>
    <property type="match status" value="1"/>
</dbReference>